<dbReference type="AlphaFoldDB" id="M1VH63"/>
<dbReference type="HOGENOM" id="CLU_389528_0_0_1"/>
<dbReference type="InterPro" id="IPR008995">
    <property type="entry name" value="Mo/tungstate-bd_C_term_dom"/>
</dbReference>
<dbReference type="Pfam" id="PF00005">
    <property type="entry name" value="ABC_tran"/>
    <property type="match status" value="1"/>
</dbReference>
<dbReference type="GO" id="GO:0016887">
    <property type="term" value="F:ATP hydrolysis activity"/>
    <property type="evidence" value="ECO:0007669"/>
    <property type="project" value="InterPro"/>
</dbReference>
<evidence type="ECO:0000256" key="6">
    <source>
        <dbReference type="ARBA" id="ARBA00023032"/>
    </source>
</evidence>
<dbReference type="InterPro" id="IPR003439">
    <property type="entry name" value="ABC_transporter-like_ATP-bd"/>
</dbReference>
<accession>M1VH63</accession>
<feature type="compositionally biased region" description="Basic and acidic residues" evidence="7">
    <location>
        <begin position="585"/>
        <end position="601"/>
    </location>
</feature>
<dbReference type="GO" id="GO:0015419">
    <property type="term" value="F:ABC-type sulfate transporter activity"/>
    <property type="evidence" value="ECO:0007669"/>
    <property type="project" value="InterPro"/>
</dbReference>
<dbReference type="NCBIfam" id="TIGR00968">
    <property type="entry name" value="3a0106s01"/>
    <property type="match status" value="1"/>
</dbReference>
<reference evidence="9 10" key="2">
    <citation type="journal article" date="2007" name="BMC Biol.">
        <title>A 100%-complete sequence reveals unusually simple genomic features in the hot-spring red alga Cyanidioschyzon merolae.</title>
        <authorList>
            <person name="Nozaki H."/>
            <person name="Takano H."/>
            <person name="Misumi O."/>
            <person name="Terasawa K."/>
            <person name="Matsuzaki M."/>
            <person name="Maruyama S."/>
            <person name="Nishida K."/>
            <person name="Yagisawa F."/>
            <person name="Yoshida Y."/>
            <person name="Fujiwara T."/>
            <person name="Takio S."/>
            <person name="Tamura K."/>
            <person name="Chung S.J."/>
            <person name="Nakamura S."/>
            <person name="Kuroiwa H."/>
            <person name="Tanaka K."/>
            <person name="Sato N."/>
            <person name="Kuroiwa T."/>
        </authorList>
    </citation>
    <scope>NUCLEOTIDE SEQUENCE [LARGE SCALE GENOMIC DNA]</scope>
    <source>
        <strain evidence="9 10">10D</strain>
    </source>
</reference>
<dbReference type="FunFam" id="3.40.50.300:FF:000425">
    <property type="entry name" value="Probable ABC transporter, ATP-binding subunit"/>
    <property type="match status" value="1"/>
</dbReference>
<dbReference type="PANTHER" id="PTHR42781:SF4">
    <property type="entry name" value="SPERMIDINE_PUTRESCINE IMPORT ATP-BINDING PROTEIN POTA"/>
    <property type="match status" value="1"/>
</dbReference>
<dbReference type="Pfam" id="PF08402">
    <property type="entry name" value="TOBE_2"/>
    <property type="match status" value="1"/>
</dbReference>
<dbReference type="eggNOG" id="KOG0055">
    <property type="taxonomic scope" value="Eukaryota"/>
</dbReference>
<keyword evidence="5" id="KW-1278">Translocase</keyword>
<evidence type="ECO:0000313" key="10">
    <source>
        <dbReference type="Proteomes" id="UP000007014"/>
    </source>
</evidence>
<feature type="region of interest" description="Disordered" evidence="7">
    <location>
        <begin position="578"/>
        <end position="613"/>
    </location>
</feature>
<feature type="domain" description="ABC transporter" evidence="8">
    <location>
        <begin position="320"/>
        <end position="557"/>
    </location>
</feature>
<evidence type="ECO:0000259" key="8">
    <source>
        <dbReference type="PROSITE" id="PS50893"/>
    </source>
</evidence>
<dbReference type="Gramene" id="CMR465CT">
    <property type="protein sequence ID" value="CMR465CT"/>
    <property type="gene ID" value="CMR465C"/>
</dbReference>
<keyword evidence="10" id="KW-1185">Reference proteome</keyword>
<dbReference type="RefSeq" id="XP_005538668.1">
    <property type="nucleotide sequence ID" value="XM_005538611.1"/>
</dbReference>
<keyword evidence="4 9" id="KW-0067">ATP-binding</keyword>
<gene>
    <name evidence="9" type="ORF">CYME_CMR465C</name>
</gene>
<dbReference type="PROSITE" id="PS50893">
    <property type="entry name" value="ABC_TRANSPORTER_2"/>
    <property type="match status" value="1"/>
</dbReference>
<keyword evidence="2" id="KW-0813">Transport</keyword>
<dbReference type="Proteomes" id="UP000007014">
    <property type="component" value="Chromosome 18"/>
</dbReference>
<dbReference type="GO" id="GO:0005524">
    <property type="term" value="F:ATP binding"/>
    <property type="evidence" value="ECO:0007669"/>
    <property type="project" value="UniProtKB-KW"/>
</dbReference>
<dbReference type="InterPro" id="IPR017871">
    <property type="entry name" value="ABC_transporter-like_CS"/>
</dbReference>
<sequence length="709" mass="79520">MELGGSCLMMDNYMNPNTRPAIWYPLSMKTFLHRKKISGTASSSSARRRRRRMPAMHSDILLRTIAWPQDRTGKQCTRQCCFVLCCVLDEPLREQRGSCPHAMGSPQLGHACAPHQGLHKGTRQRTTEKRHIAPAQLGQFDTESEVAFSGYGNAAVVNRGTHPRSFSARTSFVWFTEPCALTKVHGKHPCIGIQESSFSAPVLYPIHGASRILVQRHSPHPVKRALPRSRSRSWKASLFERFFGRKRSSRQTWPHLIKEQAPTGTVPASGASFAQNGADTTVIPRARARHSRHEPTRVASPTPSSRDITDVDRSNAETCIAIRHVHKVFPDSHAPGGQFYALCDILLDIEDGSLVALVGPSGSGKSTLLRCIAGLENPTSGRIFLHGRDTEEMSVQERRIGFVFQHYALWKHMTVWKNIAFGLEIRKTPRSEIERRVLELLKLMGLEGLGDRYPHQLSGGQRQRVALARALAPEPRVLLLDEPFGALDTRVRRSLRAWLRRLHDEVGTTTIFVTHDQQEALEIASSVVVMNKGQIEQVGTPLEIYEHPASPFVMSFMGDVSVVSRDALPAEQANGRTFTNATRARSVETSKKDSIWSDPERPPTIPRESETTTNVRKSDNAAQYLMLRPHDVHLHRSPDSTTAPARVVDVFFLGWSVRVDVELQDGQILQSIMLTTRYKELGDLYPGDLVHVKFFGERSFEVDEAEYNI</sequence>
<keyword evidence="6" id="KW-0764">Sulfate transport</keyword>
<dbReference type="SMART" id="SM00382">
    <property type="entry name" value="AAA"/>
    <property type="match status" value="1"/>
</dbReference>
<organism evidence="9 10">
    <name type="scientific">Cyanidioschyzon merolae (strain NIES-3377 / 10D)</name>
    <name type="common">Unicellular red alga</name>
    <dbReference type="NCBI Taxonomy" id="280699"/>
    <lineage>
        <taxon>Eukaryota</taxon>
        <taxon>Rhodophyta</taxon>
        <taxon>Bangiophyceae</taxon>
        <taxon>Cyanidiales</taxon>
        <taxon>Cyanidiaceae</taxon>
        <taxon>Cyanidioschyzon</taxon>
    </lineage>
</organism>
<dbReference type="SUPFAM" id="SSF50331">
    <property type="entry name" value="MOP-like"/>
    <property type="match status" value="1"/>
</dbReference>
<evidence type="ECO:0000256" key="3">
    <source>
        <dbReference type="ARBA" id="ARBA00022741"/>
    </source>
</evidence>
<dbReference type="PANTHER" id="PTHR42781">
    <property type="entry name" value="SPERMIDINE/PUTRESCINE IMPORT ATP-BINDING PROTEIN POTA"/>
    <property type="match status" value="1"/>
</dbReference>
<evidence type="ECO:0000256" key="1">
    <source>
        <dbReference type="ARBA" id="ARBA00014334"/>
    </source>
</evidence>
<dbReference type="InterPro" id="IPR003593">
    <property type="entry name" value="AAA+_ATPase"/>
</dbReference>
<evidence type="ECO:0000256" key="7">
    <source>
        <dbReference type="SAM" id="MobiDB-lite"/>
    </source>
</evidence>
<dbReference type="KEGG" id="cme:CYME_CMR465C"/>
<proteinExistence type="predicted"/>
<dbReference type="GO" id="GO:0043190">
    <property type="term" value="C:ATP-binding cassette (ABC) transporter complex"/>
    <property type="evidence" value="ECO:0007669"/>
    <property type="project" value="InterPro"/>
</dbReference>
<dbReference type="GeneID" id="16996899"/>
<name>M1VH63_CYAM1</name>
<dbReference type="SUPFAM" id="SSF52540">
    <property type="entry name" value="P-loop containing nucleoside triphosphate hydrolases"/>
    <property type="match status" value="1"/>
</dbReference>
<dbReference type="PROSITE" id="PS00211">
    <property type="entry name" value="ABC_TRANSPORTER_1"/>
    <property type="match status" value="1"/>
</dbReference>
<dbReference type="OrthoDB" id="6593433at2759"/>
<dbReference type="InterPro" id="IPR013611">
    <property type="entry name" value="Transp-assoc_OB_typ2"/>
</dbReference>
<dbReference type="EMBL" id="AP006500">
    <property type="protein sequence ID" value="BAM82632.1"/>
    <property type="molecule type" value="Genomic_DNA"/>
</dbReference>
<evidence type="ECO:0000256" key="4">
    <source>
        <dbReference type="ARBA" id="ARBA00022840"/>
    </source>
</evidence>
<evidence type="ECO:0000313" key="9">
    <source>
        <dbReference type="EMBL" id="BAM82632.1"/>
    </source>
</evidence>
<reference evidence="9 10" key="1">
    <citation type="journal article" date="2004" name="Nature">
        <title>Genome sequence of the ultrasmall unicellular red alga Cyanidioschyzon merolae 10D.</title>
        <authorList>
            <person name="Matsuzaki M."/>
            <person name="Misumi O."/>
            <person name="Shin-i T."/>
            <person name="Maruyama S."/>
            <person name="Takahara M."/>
            <person name="Miyagishima S."/>
            <person name="Mori T."/>
            <person name="Nishida K."/>
            <person name="Yagisawa F."/>
            <person name="Nishida K."/>
            <person name="Yoshida Y."/>
            <person name="Nishimura Y."/>
            <person name="Nakao S."/>
            <person name="Kobayashi T."/>
            <person name="Momoyama Y."/>
            <person name="Higashiyama T."/>
            <person name="Minoda A."/>
            <person name="Sano M."/>
            <person name="Nomoto H."/>
            <person name="Oishi K."/>
            <person name="Hayashi H."/>
            <person name="Ohta F."/>
            <person name="Nishizaka S."/>
            <person name="Haga S."/>
            <person name="Miura S."/>
            <person name="Morishita T."/>
            <person name="Kabeya Y."/>
            <person name="Terasawa K."/>
            <person name="Suzuki Y."/>
            <person name="Ishii Y."/>
            <person name="Asakawa S."/>
            <person name="Takano H."/>
            <person name="Ohta N."/>
            <person name="Kuroiwa H."/>
            <person name="Tanaka K."/>
            <person name="Shimizu N."/>
            <person name="Sugano S."/>
            <person name="Sato N."/>
            <person name="Nozaki H."/>
            <person name="Ogasawara N."/>
            <person name="Kohara Y."/>
            <person name="Kuroiwa T."/>
        </authorList>
    </citation>
    <scope>NUCLEOTIDE SEQUENCE [LARGE SCALE GENOMIC DNA]</scope>
    <source>
        <strain evidence="9 10">10D</strain>
    </source>
</reference>
<protein>
    <recommendedName>
        <fullName evidence="1">Probable ATP-dependent transporter ycf16</fullName>
    </recommendedName>
</protein>
<dbReference type="STRING" id="280699.M1VH63"/>
<evidence type="ECO:0000256" key="2">
    <source>
        <dbReference type="ARBA" id="ARBA00022448"/>
    </source>
</evidence>
<dbReference type="Gene3D" id="3.40.50.300">
    <property type="entry name" value="P-loop containing nucleotide triphosphate hydrolases"/>
    <property type="match status" value="1"/>
</dbReference>
<dbReference type="InterPro" id="IPR050093">
    <property type="entry name" value="ABC_SmlMolc_Importer"/>
</dbReference>
<keyword evidence="3" id="KW-0547">Nucleotide-binding</keyword>
<evidence type="ECO:0000256" key="5">
    <source>
        <dbReference type="ARBA" id="ARBA00022967"/>
    </source>
</evidence>
<dbReference type="InterPro" id="IPR005666">
    <property type="entry name" value="Sulph_transpt1"/>
</dbReference>
<feature type="region of interest" description="Disordered" evidence="7">
    <location>
        <begin position="284"/>
        <end position="311"/>
    </location>
</feature>
<dbReference type="InterPro" id="IPR027417">
    <property type="entry name" value="P-loop_NTPase"/>
</dbReference>